<dbReference type="InterPro" id="IPR011701">
    <property type="entry name" value="MFS"/>
</dbReference>
<feature type="transmembrane region" description="Helical" evidence="6">
    <location>
        <begin position="12"/>
        <end position="36"/>
    </location>
</feature>
<keyword evidence="2" id="KW-0813">Transport</keyword>
<evidence type="ECO:0000256" key="4">
    <source>
        <dbReference type="ARBA" id="ARBA00022989"/>
    </source>
</evidence>
<feature type="transmembrane region" description="Helical" evidence="6">
    <location>
        <begin position="445"/>
        <end position="462"/>
    </location>
</feature>
<feature type="transmembrane region" description="Helical" evidence="6">
    <location>
        <begin position="110"/>
        <end position="132"/>
    </location>
</feature>
<evidence type="ECO:0000256" key="2">
    <source>
        <dbReference type="ARBA" id="ARBA00022448"/>
    </source>
</evidence>
<sequence length="572" mass="64250">MTTFREQMKGFPFWQMAVVMIIRFSEPISFTSLFPYVYFMVRDFKIAKDPSQISRFTGYLAASFALAQFLCCIHWGRLSDRIGRKYVLLCGLLGSALSLTIFGFSRNFYMALAARTTAGALNGNIAVLQTMVGEIATQRQHQSIAFSTLPLLWNVGCVIGPLIGGSKYLTRPKGNVDATSLDSYYENFLNHHPYALSNIVVALCLCCSALMGFLFLEETHYRAKKRYDIGLATGDWIRSKLGFTIPLRPWETRTKPLTKSAPVVDTAVLDDDDYDSLDENTPLASDPVPIYGDQQDDNESISSLGPFTLTRRSSLAISRRYSQAYSLQPVILTVSGVSVNEETKSLFKAFRNRNIFTNKVIGTVWCYFMISFHCLIFTEFLPVFLAGQVRRDKLQFPWRILGGFGWDTQEIGTLLSSTGFVGCFIIIFVFPFLDKHVKTINGFRFACFMFPISYVLVPYSIFTIPEYSPWLPSWTTTVALYACTAISISILVYRATKPRHRAFVNASAMSATSLARFLAPLSWGALISYFDGQGVSQMSWILLAFMACITLTLALNLDEYDEDLAEAESESV</sequence>
<feature type="transmembrane region" description="Helical" evidence="6">
    <location>
        <begin position="411"/>
        <end position="433"/>
    </location>
</feature>
<proteinExistence type="predicted"/>
<feature type="transmembrane region" description="Helical" evidence="6">
    <location>
        <begin position="538"/>
        <end position="557"/>
    </location>
</feature>
<evidence type="ECO:0000313" key="7">
    <source>
        <dbReference type="EMBL" id="SGZ54808.1"/>
    </source>
</evidence>
<reference evidence="7 8" key="1">
    <citation type="submission" date="2016-10" db="EMBL/GenBank/DDBJ databases">
        <authorList>
            <person name="de Groot N.N."/>
        </authorList>
    </citation>
    <scope>NUCLEOTIDE SEQUENCE [LARGE SCALE GENOMIC DNA]</scope>
    <source>
        <strain evidence="7 8">PYCC 4715</strain>
    </source>
</reference>
<dbReference type="Gene3D" id="1.20.1250.20">
    <property type="entry name" value="MFS general substrate transporter like domains"/>
    <property type="match status" value="1"/>
</dbReference>
<dbReference type="SUPFAM" id="SSF103473">
    <property type="entry name" value="MFS general substrate transporter"/>
    <property type="match status" value="1"/>
</dbReference>
<dbReference type="GO" id="GO:0016020">
    <property type="term" value="C:membrane"/>
    <property type="evidence" value="ECO:0007669"/>
    <property type="project" value="UniProtKB-SubCell"/>
</dbReference>
<dbReference type="EMBL" id="LT635767">
    <property type="protein sequence ID" value="SGZ54808.1"/>
    <property type="molecule type" value="Genomic_DNA"/>
</dbReference>
<dbReference type="InterPro" id="IPR036259">
    <property type="entry name" value="MFS_trans_sf"/>
</dbReference>
<feature type="transmembrane region" description="Helical" evidence="6">
    <location>
        <begin position="194"/>
        <end position="216"/>
    </location>
</feature>
<dbReference type="GO" id="GO:0022857">
    <property type="term" value="F:transmembrane transporter activity"/>
    <property type="evidence" value="ECO:0007669"/>
    <property type="project" value="InterPro"/>
</dbReference>
<evidence type="ECO:0000256" key="1">
    <source>
        <dbReference type="ARBA" id="ARBA00004141"/>
    </source>
</evidence>
<keyword evidence="4 6" id="KW-1133">Transmembrane helix</keyword>
<comment type="subcellular location">
    <subcellularLocation>
        <location evidence="1">Membrane</location>
        <topology evidence="1">Multi-pass membrane protein</topology>
    </subcellularLocation>
</comment>
<dbReference type="CDD" id="cd17330">
    <property type="entry name" value="MFS_SLC46_TetA_like"/>
    <property type="match status" value="1"/>
</dbReference>
<feature type="transmembrane region" description="Helical" evidence="6">
    <location>
        <begin position="360"/>
        <end position="385"/>
    </location>
</feature>
<dbReference type="Proteomes" id="UP000182259">
    <property type="component" value="Chromosome IV"/>
</dbReference>
<feature type="transmembrane region" description="Helical" evidence="6">
    <location>
        <begin position="144"/>
        <end position="163"/>
    </location>
</feature>
<dbReference type="PANTHER" id="PTHR23504">
    <property type="entry name" value="MAJOR FACILITATOR SUPERFAMILY DOMAIN-CONTAINING PROTEIN 10"/>
    <property type="match status" value="1"/>
</dbReference>
<dbReference type="AlphaFoldDB" id="A0A1L0DFW4"/>
<protein>
    <submittedName>
        <fullName evidence="7">CIC11C00000005258</fullName>
    </submittedName>
</protein>
<organism evidence="7 8">
    <name type="scientific">Sungouiella intermedia</name>
    <dbReference type="NCBI Taxonomy" id="45354"/>
    <lineage>
        <taxon>Eukaryota</taxon>
        <taxon>Fungi</taxon>
        <taxon>Dikarya</taxon>
        <taxon>Ascomycota</taxon>
        <taxon>Saccharomycotina</taxon>
        <taxon>Pichiomycetes</taxon>
        <taxon>Metschnikowiaceae</taxon>
        <taxon>Sungouiella</taxon>
    </lineage>
</organism>
<gene>
    <name evidence="7" type="ORF">SAMEA4029009_CIC11G00000005258</name>
</gene>
<feature type="transmembrane region" description="Helical" evidence="6">
    <location>
        <begin position="56"/>
        <end position="74"/>
    </location>
</feature>
<evidence type="ECO:0000256" key="6">
    <source>
        <dbReference type="SAM" id="Phobius"/>
    </source>
</evidence>
<evidence type="ECO:0000256" key="3">
    <source>
        <dbReference type="ARBA" id="ARBA00022692"/>
    </source>
</evidence>
<name>A0A1L0DFW4_9ASCO</name>
<keyword evidence="5 6" id="KW-0472">Membrane</keyword>
<feature type="transmembrane region" description="Helical" evidence="6">
    <location>
        <begin position="86"/>
        <end position="104"/>
    </location>
</feature>
<feature type="transmembrane region" description="Helical" evidence="6">
    <location>
        <begin position="514"/>
        <end position="532"/>
    </location>
</feature>
<dbReference type="PANTHER" id="PTHR23504:SF15">
    <property type="entry name" value="MAJOR FACILITATOR SUPERFAMILY (MFS) PROFILE DOMAIN-CONTAINING PROTEIN"/>
    <property type="match status" value="1"/>
</dbReference>
<evidence type="ECO:0000256" key="5">
    <source>
        <dbReference type="ARBA" id="ARBA00023136"/>
    </source>
</evidence>
<dbReference type="Pfam" id="PF07690">
    <property type="entry name" value="MFS_1"/>
    <property type="match status" value="1"/>
</dbReference>
<accession>A0A1L0DFW4</accession>
<evidence type="ECO:0000313" key="8">
    <source>
        <dbReference type="Proteomes" id="UP000182259"/>
    </source>
</evidence>
<keyword evidence="3 6" id="KW-0812">Transmembrane</keyword>
<feature type="transmembrane region" description="Helical" evidence="6">
    <location>
        <begin position="474"/>
        <end position="493"/>
    </location>
</feature>